<dbReference type="InterPro" id="IPR011009">
    <property type="entry name" value="Kinase-like_dom_sf"/>
</dbReference>
<feature type="compositionally biased region" description="Basic and acidic residues" evidence="11">
    <location>
        <begin position="359"/>
        <end position="382"/>
    </location>
</feature>
<dbReference type="PANTHER" id="PTHR22983:SF6">
    <property type="entry name" value="SERINE_THREONINE-PROTEIN KINASE 36"/>
    <property type="match status" value="1"/>
</dbReference>
<feature type="region of interest" description="Disordered" evidence="11">
    <location>
        <begin position="270"/>
        <end position="391"/>
    </location>
</feature>
<evidence type="ECO:0000256" key="6">
    <source>
        <dbReference type="ARBA" id="ARBA00022840"/>
    </source>
</evidence>
<dbReference type="SUPFAM" id="SSF48371">
    <property type="entry name" value="ARM repeat"/>
    <property type="match status" value="2"/>
</dbReference>
<dbReference type="CDD" id="cd14002">
    <property type="entry name" value="STKc_STK36"/>
    <property type="match status" value="1"/>
</dbReference>
<evidence type="ECO:0000256" key="1">
    <source>
        <dbReference type="ARBA" id="ARBA00012513"/>
    </source>
</evidence>
<dbReference type="EC" id="2.7.11.1" evidence="1"/>
<keyword evidence="3" id="KW-0808">Transferase</keyword>
<dbReference type="InterPro" id="IPR021133">
    <property type="entry name" value="HEAT_type_2"/>
</dbReference>
<dbReference type="PROSITE" id="PS50077">
    <property type="entry name" value="HEAT_REPEAT"/>
    <property type="match status" value="1"/>
</dbReference>
<keyword evidence="4 10" id="KW-0547">Nucleotide-binding</keyword>
<evidence type="ECO:0000256" key="3">
    <source>
        <dbReference type="ARBA" id="ARBA00022679"/>
    </source>
</evidence>
<protein>
    <recommendedName>
        <fullName evidence="1">non-specific serine/threonine protein kinase</fullName>
        <ecNumber evidence="1">2.7.11.1</ecNumber>
    </recommendedName>
</protein>
<reference evidence="13 14" key="1">
    <citation type="submission" date="2022-05" db="EMBL/GenBank/DDBJ databases">
        <authorList>
            <consortium name="Genoscope - CEA"/>
            <person name="William W."/>
        </authorList>
    </citation>
    <scope>NUCLEOTIDE SEQUENCE [LARGE SCALE GENOMIC DNA]</scope>
</reference>
<dbReference type="InterPro" id="IPR008271">
    <property type="entry name" value="Ser/Thr_kinase_AS"/>
</dbReference>
<dbReference type="PROSITE" id="PS50011">
    <property type="entry name" value="PROTEIN_KINASE_DOM"/>
    <property type="match status" value="1"/>
</dbReference>
<dbReference type="InterPro" id="IPR000719">
    <property type="entry name" value="Prot_kinase_dom"/>
</dbReference>
<feature type="repeat" description="HEAT" evidence="9">
    <location>
        <begin position="618"/>
        <end position="656"/>
    </location>
</feature>
<feature type="binding site" evidence="10">
    <location>
        <position position="33"/>
    </location>
    <ligand>
        <name>ATP</name>
        <dbReference type="ChEBI" id="CHEBI:30616"/>
    </ligand>
</feature>
<accession>A0ABN8S0L7</accession>
<dbReference type="InterPro" id="IPR000225">
    <property type="entry name" value="Armadillo"/>
</dbReference>
<comment type="caution">
    <text evidence="13">The sequence shown here is derived from an EMBL/GenBank/DDBJ whole genome shotgun (WGS) entry which is preliminary data.</text>
</comment>
<sequence length="1410" mass="156491">MERYHILELIGEGSFGKVYKGRKKYSGQVVALKFIPKVGRSEKELKNLQREIDIMRNLEHENIIKLLDSFATPKEVCVVTEYAEGELFQVLEDDGSLPEQQVRKIACQLVKALYYLHSHRILHRDMKPQNILLGKGGVVKLCDFGFARAMSINTLVLTSIKGTPLYMSPELVQEKPYDHNSDLWSVGCILYELFVGTPPFYTNSIFQLVNLICRDTVKWPENMSPDFQSFLQGLLTKDPNKRLSWPYLLRHPFLADGINVEAELERMSGDPEMFERPSNSASAEEKTAKTKGKKQGTNKKDSGTTEVRPSWIRKLQQQQEGKDQKGNEPKQGTKDKGKQEVKKKPSGNSIKKKPAPAKENGEKKQAKAKEDIDEKSGIAEEKAGDDDWEVQIEDKPAKADRIGHEISDDYDRETSVVEQVLAAAVRRREEISKKQGGNQYGGQEELDSEEEWDYLVEVTEQAASGDTSTLRNMSPTQETSISEQLMTDTAFTRKVQSALEGAAAQVLDGLLEGASRLRQILRVLRSLLTTACSSKVKVSFSISVGIPVDNIILITQLIKKQGLSQQPWAVQVIVDVLNVATAFLKECILDDTTVERQDRDCSLCSQILLSCAKKFVGVLPALVKHIQDKELYLRQAVLECVQHMCQAMDRETATVEAEEFYDNLVTCDIKSVDCLITALVIESNVLQRLKGSSIGDSTSVKARVIHVQTVALTTLQTLVTSPNGSYSESSPKRNLAGLVAKKLLQPSNEKCLEVLYLLLHHKLSSLCVLVFLAELCGVSRDLSIHLSRHSNWMVSLTKFLSSCSGKHSDRKETCSVLLVLRSIVENSEDIPSEIIDCSDRVVSIFAGSDVFEIQALSSTLLAKLLTSDPRLQTDQDDQTLDGISAALARLPQRPLRAFVGVREGLLDGIVTLLEHCVSQDAGSRLASQVVETFIWNNLWSAVGVVLSIAPAEAVVLSDLELLVEEENGVSVGAVQWRLMSYRGLEKVLDVTQLLFTKTPLQSIVKLVEPPTHAVSFLCKMLTSPFVEQLSKHLVVSKHEDKAGDREILKEITSKVIRIFYFPFATDVEEHLLHDTQSVLYQFRLVPILLEFAARFLPMEDLELAMGLVSRLVLSDEMFVTQLAKHVINNKAEPFLTSLVSADNPETGLKTSQVCNAGVFLGERTRCISCVWSPCNSLLKAAKDRDKNNSYEPLHHLLTHQNSAVVANACGMLGNILKHSSVFYSTLQRTSLLSSLLSCLKSDDSNVRKTASFAIGNAAYHSDSLYPALSPAVPLLVDLLTDSVARTRANAAGALGNMVRHSPLLYQQIIKTQAPHGVLDMACNDGHAEPQDAALKTLRLFCRNPRCRQVLVSLGIQQRLVRFLERSRMSGACSQQSSISSVPSTARTNDSVVSEHCVRILNKLKTRGNET</sequence>
<evidence type="ECO:0000256" key="9">
    <source>
        <dbReference type="PROSITE-ProRule" id="PRU00103"/>
    </source>
</evidence>
<comment type="catalytic activity">
    <reaction evidence="8">
        <text>L-seryl-[protein] + ATP = O-phospho-L-seryl-[protein] + ADP + H(+)</text>
        <dbReference type="Rhea" id="RHEA:17989"/>
        <dbReference type="Rhea" id="RHEA-COMP:9863"/>
        <dbReference type="Rhea" id="RHEA-COMP:11604"/>
        <dbReference type="ChEBI" id="CHEBI:15378"/>
        <dbReference type="ChEBI" id="CHEBI:29999"/>
        <dbReference type="ChEBI" id="CHEBI:30616"/>
        <dbReference type="ChEBI" id="CHEBI:83421"/>
        <dbReference type="ChEBI" id="CHEBI:456216"/>
        <dbReference type="EC" id="2.7.11.1"/>
    </reaction>
</comment>
<dbReference type="EMBL" id="CALNXI010002245">
    <property type="protein sequence ID" value="CAH3185252.1"/>
    <property type="molecule type" value="Genomic_DNA"/>
</dbReference>
<dbReference type="SMART" id="SM00220">
    <property type="entry name" value="S_TKc"/>
    <property type="match status" value="1"/>
</dbReference>
<dbReference type="InterPro" id="IPR011989">
    <property type="entry name" value="ARM-like"/>
</dbReference>
<evidence type="ECO:0000256" key="5">
    <source>
        <dbReference type="ARBA" id="ARBA00022777"/>
    </source>
</evidence>
<proteinExistence type="predicted"/>
<feature type="domain" description="Protein kinase" evidence="12">
    <location>
        <begin position="4"/>
        <end position="254"/>
    </location>
</feature>
<dbReference type="Pfam" id="PF00069">
    <property type="entry name" value="Pkinase"/>
    <property type="match status" value="1"/>
</dbReference>
<name>A0ABN8S0L7_9CNID</name>
<keyword evidence="6 10" id="KW-0067">ATP-binding</keyword>
<dbReference type="Gene3D" id="1.10.510.10">
    <property type="entry name" value="Transferase(Phosphotransferase) domain 1"/>
    <property type="match status" value="1"/>
</dbReference>
<gene>
    <name evidence="13" type="ORF">PEVE_00016000</name>
</gene>
<dbReference type="PROSITE" id="PS00108">
    <property type="entry name" value="PROTEIN_KINASE_ST"/>
    <property type="match status" value="1"/>
</dbReference>
<evidence type="ECO:0000313" key="14">
    <source>
        <dbReference type="Proteomes" id="UP001159427"/>
    </source>
</evidence>
<evidence type="ECO:0000256" key="10">
    <source>
        <dbReference type="PROSITE-ProRule" id="PRU10141"/>
    </source>
</evidence>
<comment type="catalytic activity">
    <reaction evidence="7">
        <text>L-threonyl-[protein] + ATP = O-phospho-L-threonyl-[protein] + ADP + H(+)</text>
        <dbReference type="Rhea" id="RHEA:46608"/>
        <dbReference type="Rhea" id="RHEA-COMP:11060"/>
        <dbReference type="Rhea" id="RHEA-COMP:11605"/>
        <dbReference type="ChEBI" id="CHEBI:15378"/>
        <dbReference type="ChEBI" id="CHEBI:30013"/>
        <dbReference type="ChEBI" id="CHEBI:30616"/>
        <dbReference type="ChEBI" id="CHEBI:61977"/>
        <dbReference type="ChEBI" id="CHEBI:456216"/>
        <dbReference type="EC" id="2.7.11.1"/>
    </reaction>
</comment>
<evidence type="ECO:0000256" key="4">
    <source>
        <dbReference type="ARBA" id="ARBA00022741"/>
    </source>
</evidence>
<evidence type="ECO:0000256" key="11">
    <source>
        <dbReference type="SAM" id="MobiDB-lite"/>
    </source>
</evidence>
<dbReference type="PROSITE" id="PS00107">
    <property type="entry name" value="PROTEIN_KINASE_ATP"/>
    <property type="match status" value="1"/>
</dbReference>
<dbReference type="SMART" id="SM00185">
    <property type="entry name" value="ARM"/>
    <property type="match status" value="3"/>
</dbReference>
<evidence type="ECO:0000313" key="13">
    <source>
        <dbReference type="EMBL" id="CAH3185252.1"/>
    </source>
</evidence>
<feature type="compositionally biased region" description="Basic and acidic residues" evidence="11">
    <location>
        <begin position="320"/>
        <end position="343"/>
    </location>
</feature>
<keyword evidence="5" id="KW-0418">Kinase</keyword>
<dbReference type="Pfam" id="PF00514">
    <property type="entry name" value="Arm"/>
    <property type="match status" value="1"/>
</dbReference>
<dbReference type="Proteomes" id="UP001159427">
    <property type="component" value="Unassembled WGS sequence"/>
</dbReference>
<evidence type="ECO:0000259" key="12">
    <source>
        <dbReference type="PROSITE" id="PS50011"/>
    </source>
</evidence>
<organism evidence="13 14">
    <name type="scientific">Porites evermanni</name>
    <dbReference type="NCBI Taxonomy" id="104178"/>
    <lineage>
        <taxon>Eukaryota</taxon>
        <taxon>Metazoa</taxon>
        <taxon>Cnidaria</taxon>
        <taxon>Anthozoa</taxon>
        <taxon>Hexacorallia</taxon>
        <taxon>Scleractinia</taxon>
        <taxon>Fungiina</taxon>
        <taxon>Poritidae</taxon>
        <taxon>Porites</taxon>
    </lineage>
</organism>
<dbReference type="InterPro" id="IPR017441">
    <property type="entry name" value="Protein_kinase_ATP_BS"/>
</dbReference>
<dbReference type="InterPro" id="IPR016024">
    <property type="entry name" value="ARM-type_fold"/>
</dbReference>
<dbReference type="SUPFAM" id="SSF56112">
    <property type="entry name" value="Protein kinase-like (PK-like)"/>
    <property type="match status" value="1"/>
</dbReference>
<dbReference type="PANTHER" id="PTHR22983">
    <property type="entry name" value="PROTEIN KINASE RELATED"/>
    <property type="match status" value="1"/>
</dbReference>
<keyword evidence="14" id="KW-1185">Reference proteome</keyword>
<evidence type="ECO:0000256" key="7">
    <source>
        <dbReference type="ARBA" id="ARBA00047899"/>
    </source>
</evidence>
<evidence type="ECO:0000256" key="2">
    <source>
        <dbReference type="ARBA" id="ARBA00022527"/>
    </source>
</evidence>
<keyword evidence="2" id="KW-0723">Serine/threonine-protein kinase</keyword>
<evidence type="ECO:0000256" key="8">
    <source>
        <dbReference type="ARBA" id="ARBA00048679"/>
    </source>
</evidence>
<dbReference type="Gene3D" id="1.25.10.10">
    <property type="entry name" value="Leucine-rich Repeat Variant"/>
    <property type="match status" value="2"/>
</dbReference>